<evidence type="ECO:0008006" key="3">
    <source>
        <dbReference type="Google" id="ProtNLM"/>
    </source>
</evidence>
<gene>
    <name evidence="1" type="ORF">J2S18_003148</name>
</gene>
<proteinExistence type="predicted"/>
<keyword evidence="2" id="KW-1185">Reference proteome</keyword>
<dbReference type="RefSeq" id="WP_307488183.1">
    <property type="nucleotide sequence ID" value="NZ_JAUSUF010000020.1"/>
</dbReference>
<dbReference type="EMBL" id="JAUSUF010000020">
    <property type="protein sequence ID" value="MDQ0151171.1"/>
    <property type="molecule type" value="Genomic_DNA"/>
</dbReference>
<sequence length="159" mass="19195">MKKSDLQDGYIIEIKWSSLDPERYIKLGEKLIGLKGFVRLEELTEDLVAIDGFNSNSKVSKVFKNKNMTFLKDIENNDRLTLLWERQREIDWSKVPKWTKVQVRDNKDDKWRNTYFLDRNGAVFHSTFCDEYTYDKDEILGFWQCKIHPSIEIKEEWYR</sequence>
<evidence type="ECO:0000313" key="2">
    <source>
        <dbReference type="Proteomes" id="UP001228504"/>
    </source>
</evidence>
<organism evidence="1 2">
    <name type="scientific">Eubacterium multiforme</name>
    <dbReference type="NCBI Taxonomy" id="83339"/>
    <lineage>
        <taxon>Bacteria</taxon>
        <taxon>Bacillati</taxon>
        <taxon>Bacillota</taxon>
        <taxon>Clostridia</taxon>
        <taxon>Eubacteriales</taxon>
        <taxon>Eubacteriaceae</taxon>
        <taxon>Eubacterium</taxon>
    </lineage>
</organism>
<reference evidence="1 2" key="1">
    <citation type="submission" date="2023-07" db="EMBL/GenBank/DDBJ databases">
        <title>Genomic Encyclopedia of Type Strains, Phase IV (KMG-IV): sequencing the most valuable type-strain genomes for metagenomic binning, comparative biology and taxonomic classification.</title>
        <authorList>
            <person name="Goeker M."/>
        </authorList>
    </citation>
    <scope>NUCLEOTIDE SEQUENCE [LARGE SCALE GENOMIC DNA]</scope>
    <source>
        <strain evidence="1 2">DSM 20694</strain>
    </source>
</reference>
<dbReference type="Proteomes" id="UP001228504">
    <property type="component" value="Unassembled WGS sequence"/>
</dbReference>
<comment type="caution">
    <text evidence="1">The sequence shown here is derived from an EMBL/GenBank/DDBJ whole genome shotgun (WGS) entry which is preliminary data.</text>
</comment>
<name>A0ABT9UXY6_9FIRM</name>
<protein>
    <recommendedName>
        <fullName evidence="3">DUF1642 domain-containing protein</fullName>
    </recommendedName>
</protein>
<accession>A0ABT9UXY6</accession>
<evidence type="ECO:0000313" key="1">
    <source>
        <dbReference type="EMBL" id="MDQ0151171.1"/>
    </source>
</evidence>